<dbReference type="Proteomes" id="UP000215335">
    <property type="component" value="Unassembled WGS sequence"/>
</dbReference>
<proteinExistence type="predicted"/>
<evidence type="ECO:0000313" key="1">
    <source>
        <dbReference type="EMBL" id="OXU19253.1"/>
    </source>
</evidence>
<reference evidence="1 2" key="1">
    <citation type="journal article" date="2017" name="Curr. Biol.">
        <title>The Evolution of Venom by Co-option of Single-Copy Genes.</title>
        <authorList>
            <person name="Martinson E.O."/>
            <person name="Mrinalini"/>
            <person name="Kelkar Y.D."/>
            <person name="Chang C.H."/>
            <person name="Werren J.H."/>
        </authorList>
    </citation>
    <scope>NUCLEOTIDE SEQUENCE [LARGE SCALE GENOMIC DNA]</scope>
    <source>
        <strain evidence="1 2">Alberta</strain>
        <tissue evidence="1">Whole body</tissue>
    </source>
</reference>
<sequence length="114" mass="13236">MIPSEVEELLRSVSFWFSNSPKRFAEYLEVVRYLNLPPLKMLKVQFAYPALINYFTVEAFEMSTFSDVNEVKDLKGNKTSTALLNSCCFLKSYGQAYNINSHNFTPTENQLPRY</sequence>
<accession>A0A232ELL4</accession>
<organism evidence="1 2">
    <name type="scientific">Trichomalopsis sarcophagae</name>
    <dbReference type="NCBI Taxonomy" id="543379"/>
    <lineage>
        <taxon>Eukaryota</taxon>
        <taxon>Metazoa</taxon>
        <taxon>Ecdysozoa</taxon>
        <taxon>Arthropoda</taxon>
        <taxon>Hexapoda</taxon>
        <taxon>Insecta</taxon>
        <taxon>Pterygota</taxon>
        <taxon>Neoptera</taxon>
        <taxon>Endopterygota</taxon>
        <taxon>Hymenoptera</taxon>
        <taxon>Apocrita</taxon>
        <taxon>Proctotrupomorpha</taxon>
        <taxon>Chalcidoidea</taxon>
        <taxon>Pteromalidae</taxon>
        <taxon>Pteromalinae</taxon>
        <taxon>Trichomalopsis</taxon>
    </lineage>
</organism>
<name>A0A232ELL4_9HYME</name>
<evidence type="ECO:0000313" key="2">
    <source>
        <dbReference type="Proteomes" id="UP000215335"/>
    </source>
</evidence>
<comment type="caution">
    <text evidence="1">The sequence shown here is derived from an EMBL/GenBank/DDBJ whole genome shotgun (WGS) entry which is preliminary data.</text>
</comment>
<gene>
    <name evidence="1" type="ORF">TSAR_003259</name>
</gene>
<dbReference type="OrthoDB" id="8046116at2759"/>
<dbReference type="AlphaFoldDB" id="A0A232ELL4"/>
<keyword evidence="2" id="KW-1185">Reference proteome</keyword>
<protein>
    <submittedName>
        <fullName evidence="1">Uncharacterized protein</fullName>
    </submittedName>
</protein>
<dbReference type="EMBL" id="NNAY01003527">
    <property type="protein sequence ID" value="OXU19253.1"/>
    <property type="molecule type" value="Genomic_DNA"/>
</dbReference>